<dbReference type="PANTHER" id="PTHR34477">
    <property type="entry name" value="UPF0213 PROTEIN YHBQ"/>
    <property type="match status" value="1"/>
</dbReference>
<dbReference type="InterPro" id="IPR000305">
    <property type="entry name" value="GIY-YIG_endonuc"/>
</dbReference>
<reference evidence="3 4" key="1">
    <citation type="submission" date="2016-10" db="EMBL/GenBank/DDBJ databases">
        <authorList>
            <person name="de Groot N.N."/>
        </authorList>
    </citation>
    <scope>NUCLEOTIDE SEQUENCE [LARGE SCALE GENOMIC DNA]</scope>
    <source>
        <strain evidence="3 4">DSM 28286</strain>
    </source>
</reference>
<evidence type="ECO:0000313" key="3">
    <source>
        <dbReference type="EMBL" id="SFQ51226.1"/>
    </source>
</evidence>
<gene>
    <name evidence="3" type="ORF">SAMN05444277_11658</name>
</gene>
<dbReference type="CDD" id="cd10449">
    <property type="entry name" value="GIY-YIG_SLX1_like"/>
    <property type="match status" value="1"/>
</dbReference>
<proteinExistence type="inferred from homology"/>
<sequence>MITVYVIESLTDSTWYTGMAKNVLQRLKEHNSGKNRFTKGHRPWKIIHTETHPSWVEARAREKYLKTAAGKAWLRKYLTETGGKTGPLPA</sequence>
<dbReference type="InterPro" id="IPR035901">
    <property type="entry name" value="GIY-YIG_endonuc_sf"/>
</dbReference>
<comment type="similarity">
    <text evidence="1">Belongs to the UPF0213 family.</text>
</comment>
<dbReference type="InterPro" id="IPR050190">
    <property type="entry name" value="UPF0213_domain"/>
</dbReference>
<evidence type="ECO:0000256" key="1">
    <source>
        <dbReference type="ARBA" id="ARBA00007435"/>
    </source>
</evidence>
<protein>
    <submittedName>
        <fullName evidence="3">Type I restriction enzyme, S subunit/putative endonuclease</fullName>
    </submittedName>
</protein>
<dbReference type="Proteomes" id="UP000199031">
    <property type="component" value="Unassembled WGS sequence"/>
</dbReference>
<feature type="domain" description="GIY-YIG" evidence="2">
    <location>
        <begin position="1"/>
        <end position="79"/>
    </location>
</feature>
<accession>A0A1I5Z411</accession>
<organism evidence="3 4">
    <name type="scientific">Parafilimonas terrae</name>
    <dbReference type="NCBI Taxonomy" id="1465490"/>
    <lineage>
        <taxon>Bacteria</taxon>
        <taxon>Pseudomonadati</taxon>
        <taxon>Bacteroidota</taxon>
        <taxon>Chitinophagia</taxon>
        <taxon>Chitinophagales</taxon>
        <taxon>Chitinophagaceae</taxon>
        <taxon>Parafilimonas</taxon>
    </lineage>
</organism>
<dbReference type="STRING" id="1465490.SAMN05444277_11658"/>
<keyword evidence="3" id="KW-0540">Nuclease</keyword>
<dbReference type="SUPFAM" id="SSF82771">
    <property type="entry name" value="GIY-YIG endonuclease"/>
    <property type="match status" value="1"/>
</dbReference>
<keyword evidence="3" id="KW-0255">Endonuclease</keyword>
<evidence type="ECO:0000259" key="2">
    <source>
        <dbReference type="PROSITE" id="PS50164"/>
    </source>
</evidence>
<keyword evidence="3" id="KW-0378">Hydrolase</keyword>
<dbReference type="EMBL" id="FOXQ01000016">
    <property type="protein sequence ID" value="SFQ51226.1"/>
    <property type="molecule type" value="Genomic_DNA"/>
</dbReference>
<dbReference type="PANTHER" id="PTHR34477:SF1">
    <property type="entry name" value="UPF0213 PROTEIN YHBQ"/>
    <property type="match status" value="1"/>
</dbReference>
<evidence type="ECO:0000313" key="4">
    <source>
        <dbReference type="Proteomes" id="UP000199031"/>
    </source>
</evidence>
<dbReference type="Gene3D" id="3.40.1440.10">
    <property type="entry name" value="GIY-YIG endonuclease"/>
    <property type="match status" value="1"/>
</dbReference>
<dbReference type="GO" id="GO:0004519">
    <property type="term" value="F:endonuclease activity"/>
    <property type="evidence" value="ECO:0007669"/>
    <property type="project" value="UniProtKB-KW"/>
</dbReference>
<dbReference type="RefSeq" id="WP_090662660.1">
    <property type="nucleotide sequence ID" value="NZ_FOXQ01000016.1"/>
</dbReference>
<keyword evidence="4" id="KW-1185">Reference proteome</keyword>
<dbReference type="Pfam" id="PF01541">
    <property type="entry name" value="GIY-YIG"/>
    <property type="match status" value="1"/>
</dbReference>
<dbReference type="OrthoDB" id="1495241at2"/>
<dbReference type="AlphaFoldDB" id="A0A1I5Z411"/>
<name>A0A1I5Z411_9BACT</name>
<dbReference type="PROSITE" id="PS50164">
    <property type="entry name" value="GIY_YIG"/>
    <property type="match status" value="1"/>
</dbReference>